<keyword evidence="3" id="KW-1185">Reference proteome</keyword>
<dbReference type="OrthoDB" id="506431at2759"/>
<dbReference type="Proteomes" id="UP000240883">
    <property type="component" value="Unassembled WGS sequence"/>
</dbReference>
<dbReference type="Pfam" id="PF03061">
    <property type="entry name" value="4HBT"/>
    <property type="match status" value="1"/>
</dbReference>
<proteinExistence type="predicted"/>
<dbReference type="CDD" id="cd03440">
    <property type="entry name" value="hot_dog"/>
    <property type="match status" value="1"/>
</dbReference>
<dbReference type="InterPro" id="IPR029069">
    <property type="entry name" value="HotDog_dom_sf"/>
</dbReference>
<evidence type="ECO:0000313" key="3">
    <source>
        <dbReference type="Proteomes" id="UP000240883"/>
    </source>
</evidence>
<evidence type="ECO:0000259" key="1">
    <source>
        <dbReference type="Pfam" id="PF03061"/>
    </source>
</evidence>
<sequence>MTVRQEAVEAFAPLRWASEIFDTSEWNIHERTRGDDADDKTDHYPEHTLQAPGAIQYWVEAYKKPDPSSKVPTKCVSLCKFGVALAGFPGICHGGAIMSIMDEALSALMFAMLVERRGGPREDGSWGPLGDVNVWRERLNEGRPIAEILEGQYVTAKLDFKFIAPVPCPGLVGVEVDLLEHTANKMKFRGVMKDSRGIPLLQADGVWVELRPVPKL</sequence>
<name>A0A2T2NDZ1_CORCC</name>
<organism evidence="2 3">
    <name type="scientific">Corynespora cassiicola Philippines</name>
    <dbReference type="NCBI Taxonomy" id="1448308"/>
    <lineage>
        <taxon>Eukaryota</taxon>
        <taxon>Fungi</taxon>
        <taxon>Dikarya</taxon>
        <taxon>Ascomycota</taxon>
        <taxon>Pezizomycotina</taxon>
        <taxon>Dothideomycetes</taxon>
        <taxon>Pleosporomycetidae</taxon>
        <taxon>Pleosporales</taxon>
        <taxon>Corynesporascaceae</taxon>
        <taxon>Corynespora</taxon>
    </lineage>
</organism>
<protein>
    <recommendedName>
        <fullName evidence="1">Thioesterase domain-containing protein</fullName>
    </recommendedName>
</protein>
<gene>
    <name evidence="2" type="ORF">BS50DRAFT_576274</name>
</gene>
<dbReference type="PANTHER" id="PTHR47260">
    <property type="entry name" value="UPF0644 PROTEIN PB2B4.06"/>
    <property type="match status" value="1"/>
</dbReference>
<dbReference type="InterPro" id="IPR052061">
    <property type="entry name" value="PTE-AB_protein"/>
</dbReference>
<dbReference type="InterPro" id="IPR006683">
    <property type="entry name" value="Thioestr_dom"/>
</dbReference>
<dbReference type="PANTHER" id="PTHR47260:SF6">
    <property type="entry name" value="THIOESTERASE DOMAIN-CONTAINING PROTEIN"/>
    <property type="match status" value="1"/>
</dbReference>
<dbReference type="EMBL" id="KZ678139">
    <property type="protein sequence ID" value="PSN63653.1"/>
    <property type="molecule type" value="Genomic_DNA"/>
</dbReference>
<accession>A0A2T2NDZ1</accession>
<reference evidence="2 3" key="1">
    <citation type="journal article" date="2018" name="Front. Microbiol.">
        <title>Genome-Wide Analysis of Corynespora cassiicola Leaf Fall Disease Putative Effectors.</title>
        <authorList>
            <person name="Lopez D."/>
            <person name="Ribeiro S."/>
            <person name="Label P."/>
            <person name="Fumanal B."/>
            <person name="Venisse J.S."/>
            <person name="Kohler A."/>
            <person name="de Oliveira R.R."/>
            <person name="Labutti K."/>
            <person name="Lipzen A."/>
            <person name="Lail K."/>
            <person name="Bauer D."/>
            <person name="Ohm R.A."/>
            <person name="Barry K.W."/>
            <person name="Spatafora J."/>
            <person name="Grigoriev I.V."/>
            <person name="Martin F.M."/>
            <person name="Pujade-Renaud V."/>
        </authorList>
    </citation>
    <scope>NUCLEOTIDE SEQUENCE [LARGE SCALE GENOMIC DNA]</scope>
    <source>
        <strain evidence="2 3">Philippines</strain>
    </source>
</reference>
<dbReference type="SUPFAM" id="SSF54637">
    <property type="entry name" value="Thioesterase/thiol ester dehydrase-isomerase"/>
    <property type="match status" value="1"/>
</dbReference>
<feature type="domain" description="Thioesterase" evidence="1">
    <location>
        <begin position="90"/>
        <end position="194"/>
    </location>
</feature>
<evidence type="ECO:0000313" key="2">
    <source>
        <dbReference type="EMBL" id="PSN63653.1"/>
    </source>
</evidence>
<dbReference type="AlphaFoldDB" id="A0A2T2NDZ1"/>
<dbReference type="Gene3D" id="3.10.129.10">
    <property type="entry name" value="Hotdog Thioesterase"/>
    <property type="match status" value="1"/>
</dbReference>